<sequence>MPRTEISSDKTYASGPLFVRLWRGYLSRHWPKMVVAAVLMVIEGSTLGALSWIIKPLFDKVFVDGQIHMLWLVGGAIFGLFLIRAMTSVCSRWMLSAVAQATSSAMQVDLVRHILTLDQSFFQQNPPGALIERVQGDTLAVQGVWSTFITGAGRDVVALVSLFGVAIAIDPRWTLAALIGAPLLIMPTLIAQRYIRKKTRQMRAQSSDRATRLDEIFHGIAAVKLNRLEDYQMRRFSGLVGHIRKAMVKMAAIQSMIPALIDVVTGFGFFAVLVLGGHEIAEGRRSVGEFMSFFTAMSLAFQPLRRLGGLAGTWQTAAASLERVYRVFDITPEVRSPDTPAARPATMEVRLDDVWLSYGDKPVLRGLSFTAEAGKTTALVGPSGAGKSTVFNLLTRLVDPDRGTVSVGGVSVAALDLGVLRSLFSTVAQDATLFDETIRDNILLGRTDISEAQLNTALTVAHVTEFTDAMPLGLDSPAGPRGSALSGGQRQRVAIARAVLRDAPVLLLDEATSALDTASEAKVAQALDHLSAGRTTLVIAHRLSTVRNADHIVVVVEGRVAEEGTHDTLLAKGGVYADLCRLQLVE</sequence>
<accession>A0A086Y459</accession>
<organism evidence="12 13">
    <name type="scientific">Paenirhodobacter enshiensis</name>
    <dbReference type="NCBI Taxonomy" id="1105367"/>
    <lineage>
        <taxon>Bacteria</taxon>
        <taxon>Pseudomonadati</taxon>
        <taxon>Pseudomonadota</taxon>
        <taxon>Alphaproteobacteria</taxon>
        <taxon>Rhodobacterales</taxon>
        <taxon>Rhodobacter group</taxon>
        <taxon>Paenirhodobacter</taxon>
    </lineage>
</organism>
<dbReference type="SUPFAM" id="SSF90123">
    <property type="entry name" value="ABC transporter transmembrane region"/>
    <property type="match status" value="1"/>
</dbReference>
<dbReference type="Gene3D" id="1.20.1560.10">
    <property type="entry name" value="ABC transporter type 1, transmembrane domain"/>
    <property type="match status" value="1"/>
</dbReference>
<feature type="transmembrane region" description="Helical" evidence="9">
    <location>
        <begin position="152"/>
        <end position="169"/>
    </location>
</feature>
<evidence type="ECO:0000259" key="10">
    <source>
        <dbReference type="PROSITE" id="PS50893"/>
    </source>
</evidence>
<dbReference type="SUPFAM" id="SSF52540">
    <property type="entry name" value="P-loop containing nucleoside triphosphate hydrolases"/>
    <property type="match status" value="1"/>
</dbReference>
<evidence type="ECO:0000256" key="7">
    <source>
        <dbReference type="ARBA" id="ARBA00022989"/>
    </source>
</evidence>
<dbReference type="GO" id="GO:0015421">
    <property type="term" value="F:ABC-type oligopeptide transporter activity"/>
    <property type="evidence" value="ECO:0007669"/>
    <property type="project" value="TreeGrafter"/>
</dbReference>
<evidence type="ECO:0000256" key="6">
    <source>
        <dbReference type="ARBA" id="ARBA00022840"/>
    </source>
</evidence>
<dbReference type="Proteomes" id="UP000028824">
    <property type="component" value="Unassembled WGS sequence"/>
</dbReference>
<keyword evidence="7 9" id="KW-1133">Transmembrane helix</keyword>
<feature type="transmembrane region" description="Helical" evidence="9">
    <location>
        <begin position="66"/>
        <end position="86"/>
    </location>
</feature>
<dbReference type="PROSITE" id="PS50893">
    <property type="entry name" value="ABC_TRANSPORTER_2"/>
    <property type="match status" value="1"/>
</dbReference>
<comment type="caution">
    <text evidence="12">The sequence shown here is derived from an EMBL/GenBank/DDBJ whole genome shotgun (WGS) entry which is preliminary data.</text>
</comment>
<dbReference type="InterPro" id="IPR003593">
    <property type="entry name" value="AAA+_ATPase"/>
</dbReference>
<keyword evidence="6 12" id="KW-0067">ATP-binding</keyword>
<dbReference type="PANTHER" id="PTHR43394">
    <property type="entry name" value="ATP-DEPENDENT PERMEASE MDL1, MITOCHONDRIAL"/>
    <property type="match status" value="1"/>
</dbReference>
<dbReference type="STRING" id="1105367.CG50_12790"/>
<evidence type="ECO:0000256" key="1">
    <source>
        <dbReference type="ARBA" id="ARBA00004651"/>
    </source>
</evidence>
<name>A0A086Y459_9RHOB</name>
<reference evidence="12 13" key="1">
    <citation type="submission" date="2014-03" db="EMBL/GenBank/DDBJ databases">
        <title>Genome of Paenirhodobacter enshiensis DW2-9.</title>
        <authorList>
            <person name="Wang D."/>
            <person name="Wang G."/>
        </authorList>
    </citation>
    <scope>NUCLEOTIDE SEQUENCE [LARGE SCALE GENOMIC DNA]</scope>
    <source>
        <strain evidence="12 13">DW2-9</strain>
    </source>
</reference>
<protein>
    <submittedName>
        <fullName evidence="12">ABC transporter ATP-binding protein</fullName>
    </submittedName>
</protein>
<keyword evidence="5" id="KW-0547">Nucleotide-binding</keyword>
<evidence type="ECO:0000256" key="2">
    <source>
        <dbReference type="ARBA" id="ARBA00022448"/>
    </source>
</evidence>
<dbReference type="GO" id="GO:0016887">
    <property type="term" value="F:ATP hydrolysis activity"/>
    <property type="evidence" value="ECO:0007669"/>
    <property type="project" value="InterPro"/>
</dbReference>
<dbReference type="AlphaFoldDB" id="A0A086Y459"/>
<evidence type="ECO:0000256" key="5">
    <source>
        <dbReference type="ARBA" id="ARBA00022741"/>
    </source>
</evidence>
<dbReference type="PROSITE" id="PS50929">
    <property type="entry name" value="ABC_TM1F"/>
    <property type="match status" value="1"/>
</dbReference>
<evidence type="ECO:0000313" key="13">
    <source>
        <dbReference type="Proteomes" id="UP000028824"/>
    </source>
</evidence>
<dbReference type="Gene3D" id="3.40.50.300">
    <property type="entry name" value="P-loop containing nucleotide triphosphate hydrolases"/>
    <property type="match status" value="1"/>
</dbReference>
<dbReference type="GO" id="GO:0005886">
    <property type="term" value="C:plasma membrane"/>
    <property type="evidence" value="ECO:0007669"/>
    <property type="project" value="UniProtKB-SubCell"/>
</dbReference>
<dbReference type="InterPro" id="IPR039421">
    <property type="entry name" value="Type_1_exporter"/>
</dbReference>
<dbReference type="PROSITE" id="PS00211">
    <property type="entry name" value="ABC_TRANSPORTER_1"/>
    <property type="match status" value="1"/>
</dbReference>
<dbReference type="SMART" id="SM00382">
    <property type="entry name" value="AAA"/>
    <property type="match status" value="1"/>
</dbReference>
<feature type="domain" description="ABC transporter" evidence="10">
    <location>
        <begin position="349"/>
        <end position="582"/>
    </location>
</feature>
<dbReference type="InterPro" id="IPR036640">
    <property type="entry name" value="ABC1_TM_sf"/>
</dbReference>
<evidence type="ECO:0000256" key="4">
    <source>
        <dbReference type="ARBA" id="ARBA00022692"/>
    </source>
</evidence>
<gene>
    <name evidence="12" type="ORF">CG50_12790</name>
</gene>
<dbReference type="eggNOG" id="COG1132">
    <property type="taxonomic scope" value="Bacteria"/>
</dbReference>
<keyword evidence="2" id="KW-0813">Transport</keyword>
<proteinExistence type="predicted"/>
<keyword evidence="4 9" id="KW-0812">Transmembrane</keyword>
<dbReference type="InterPro" id="IPR003439">
    <property type="entry name" value="ABC_transporter-like_ATP-bd"/>
</dbReference>
<dbReference type="FunFam" id="3.40.50.300:FF:000221">
    <property type="entry name" value="Multidrug ABC transporter ATP-binding protein"/>
    <property type="match status" value="1"/>
</dbReference>
<comment type="subcellular location">
    <subcellularLocation>
        <location evidence="1">Cell membrane</location>
        <topology evidence="1">Multi-pass membrane protein</topology>
    </subcellularLocation>
</comment>
<dbReference type="CDD" id="cd18552">
    <property type="entry name" value="ABC_6TM_MsbA_like"/>
    <property type="match status" value="1"/>
</dbReference>
<dbReference type="Pfam" id="PF00005">
    <property type="entry name" value="ABC_tran"/>
    <property type="match status" value="1"/>
</dbReference>
<dbReference type="Pfam" id="PF00664">
    <property type="entry name" value="ABC_membrane"/>
    <property type="match status" value="1"/>
</dbReference>
<dbReference type="PANTHER" id="PTHR43394:SF1">
    <property type="entry name" value="ATP-BINDING CASSETTE SUB-FAMILY B MEMBER 10, MITOCHONDRIAL"/>
    <property type="match status" value="1"/>
</dbReference>
<dbReference type="EMBL" id="JFZB01000005">
    <property type="protein sequence ID" value="KFI29059.1"/>
    <property type="molecule type" value="Genomic_DNA"/>
</dbReference>
<feature type="transmembrane region" description="Helical" evidence="9">
    <location>
        <begin position="251"/>
        <end position="276"/>
    </location>
</feature>
<keyword evidence="13" id="KW-1185">Reference proteome</keyword>
<evidence type="ECO:0000256" key="3">
    <source>
        <dbReference type="ARBA" id="ARBA00022475"/>
    </source>
</evidence>
<evidence type="ECO:0000259" key="11">
    <source>
        <dbReference type="PROSITE" id="PS50929"/>
    </source>
</evidence>
<evidence type="ECO:0000313" key="12">
    <source>
        <dbReference type="EMBL" id="KFI29059.1"/>
    </source>
</evidence>
<feature type="domain" description="ABC transmembrane type-1" evidence="11">
    <location>
        <begin position="34"/>
        <end position="316"/>
    </location>
</feature>
<evidence type="ECO:0000256" key="9">
    <source>
        <dbReference type="SAM" id="Phobius"/>
    </source>
</evidence>
<feature type="transmembrane region" description="Helical" evidence="9">
    <location>
        <begin position="175"/>
        <end position="195"/>
    </location>
</feature>
<keyword evidence="8 9" id="KW-0472">Membrane</keyword>
<dbReference type="InterPro" id="IPR027417">
    <property type="entry name" value="P-loop_NTPase"/>
</dbReference>
<keyword evidence="3" id="KW-1003">Cell membrane</keyword>
<feature type="transmembrane region" description="Helical" evidence="9">
    <location>
        <begin position="33"/>
        <end position="54"/>
    </location>
</feature>
<dbReference type="OrthoDB" id="9808328at2"/>
<dbReference type="InterPro" id="IPR011527">
    <property type="entry name" value="ABC1_TM_dom"/>
</dbReference>
<evidence type="ECO:0000256" key="8">
    <source>
        <dbReference type="ARBA" id="ARBA00023136"/>
    </source>
</evidence>
<dbReference type="InterPro" id="IPR017871">
    <property type="entry name" value="ABC_transporter-like_CS"/>
</dbReference>
<dbReference type="GO" id="GO:0005524">
    <property type="term" value="F:ATP binding"/>
    <property type="evidence" value="ECO:0007669"/>
    <property type="project" value="UniProtKB-KW"/>
</dbReference>